<dbReference type="VEuPathDB" id="FungiDB:GGTG_01337"/>
<dbReference type="EMBL" id="GL385395">
    <property type="protein sequence ID" value="EJT81354.1"/>
    <property type="molecule type" value="Genomic_DNA"/>
</dbReference>
<proteinExistence type="predicted"/>
<dbReference type="GO" id="GO:0020037">
    <property type="term" value="F:heme binding"/>
    <property type="evidence" value="ECO:0007669"/>
    <property type="project" value="InterPro"/>
</dbReference>
<reference evidence="2" key="5">
    <citation type="submission" date="2018-04" db="UniProtKB">
        <authorList>
            <consortium name="EnsemblFungi"/>
        </authorList>
    </citation>
    <scope>IDENTIFICATION</scope>
    <source>
        <strain evidence="2">R3-111a-1</strain>
    </source>
</reference>
<dbReference type="GO" id="GO:0005506">
    <property type="term" value="F:iron ion binding"/>
    <property type="evidence" value="ECO:0007669"/>
    <property type="project" value="InterPro"/>
</dbReference>
<dbReference type="GO" id="GO:0004497">
    <property type="term" value="F:monooxygenase activity"/>
    <property type="evidence" value="ECO:0007669"/>
    <property type="project" value="InterPro"/>
</dbReference>
<accession>J3NJA3</accession>
<keyword evidence="3" id="KW-1185">Reference proteome</keyword>
<sequence>MAAWRHFPSIPAASSKSNTTHLATMLPVLGQISWALTARVVGLALLPQLSRLIYRLVTTRLYVRRVAREHGIPLISHRLLFGHAGSVAKVTSKALSDVCIGLIGRLIIEEYPDMAAAGAFYLDVLPINFPMLVVTHPDMMAQLTQEHSLLKPDHLGSVAFHPLTQGRDLVSTNGRQWKTWRSALNLGFSSINILKLVPAMLRETSIYLDFLRSAARGGETVQILDYTTRLFVDIIGQVVVNSRLTAPDSSAISVIRHTRRKSSVHRRRAEYPLKLA</sequence>
<dbReference type="AlphaFoldDB" id="J3NJA3"/>
<dbReference type="InterPro" id="IPR036396">
    <property type="entry name" value="Cyt_P450_sf"/>
</dbReference>
<dbReference type="STRING" id="644352.J3NJA3"/>
<organism evidence="1">
    <name type="scientific">Gaeumannomyces tritici (strain R3-111a-1)</name>
    <name type="common">Wheat and barley take-all root rot fungus</name>
    <name type="synonym">Gaeumannomyces graminis var. tritici</name>
    <dbReference type="NCBI Taxonomy" id="644352"/>
    <lineage>
        <taxon>Eukaryota</taxon>
        <taxon>Fungi</taxon>
        <taxon>Dikarya</taxon>
        <taxon>Ascomycota</taxon>
        <taxon>Pezizomycotina</taxon>
        <taxon>Sordariomycetes</taxon>
        <taxon>Sordariomycetidae</taxon>
        <taxon>Magnaporthales</taxon>
        <taxon>Magnaporthaceae</taxon>
        <taxon>Gaeumannomyces</taxon>
    </lineage>
</organism>
<reference evidence="1" key="2">
    <citation type="submission" date="2010-07" db="EMBL/GenBank/DDBJ databases">
        <authorList>
            <consortium name="The Broad Institute Genome Sequencing Platform"/>
            <consortium name="Broad Institute Genome Sequencing Center for Infectious Disease"/>
            <person name="Ma L.-J."/>
            <person name="Dead R."/>
            <person name="Young S."/>
            <person name="Zeng Q."/>
            <person name="Koehrsen M."/>
            <person name="Alvarado L."/>
            <person name="Berlin A."/>
            <person name="Chapman S.B."/>
            <person name="Chen Z."/>
            <person name="Freedman E."/>
            <person name="Gellesch M."/>
            <person name="Goldberg J."/>
            <person name="Griggs A."/>
            <person name="Gujja S."/>
            <person name="Heilman E.R."/>
            <person name="Heiman D."/>
            <person name="Hepburn T."/>
            <person name="Howarth C."/>
            <person name="Jen D."/>
            <person name="Larson L."/>
            <person name="Mehta T."/>
            <person name="Neiman D."/>
            <person name="Pearson M."/>
            <person name="Roberts A."/>
            <person name="Saif S."/>
            <person name="Shea T."/>
            <person name="Shenoy N."/>
            <person name="Sisk P."/>
            <person name="Stolte C."/>
            <person name="Sykes S."/>
            <person name="Walk T."/>
            <person name="White J."/>
            <person name="Yandava C."/>
            <person name="Haas B."/>
            <person name="Nusbaum C."/>
            <person name="Birren B."/>
        </authorList>
    </citation>
    <scope>NUCLEOTIDE SEQUENCE</scope>
    <source>
        <strain evidence="1">R3-111a-1</strain>
    </source>
</reference>
<dbReference type="Pfam" id="PF00067">
    <property type="entry name" value="p450"/>
    <property type="match status" value="1"/>
</dbReference>
<dbReference type="SUPFAM" id="SSF48264">
    <property type="entry name" value="Cytochrome P450"/>
    <property type="match status" value="1"/>
</dbReference>
<name>J3NJA3_GAET3</name>
<evidence type="ECO:0000313" key="2">
    <source>
        <dbReference type="EnsemblFungi" id="EJT81354"/>
    </source>
</evidence>
<dbReference type="EnsemblFungi" id="EJT81354">
    <property type="protein sequence ID" value="EJT81354"/>
    <property type="gene ID" value="GGTG_01337"/>
</dbReference>
<dbReference type="InterPro" id="IPR001128">
    <property type="entry name" value="Cyt_P450"/>
</dbReference>
<gene>
    <name evidence="2" type="primary">20341795</name>
    <name evidence="1" type="ORF">GGTG_01337</name>
</gene>
<dbReference type="GO" id="GO:0016705">
    <property type="term" value="F:oxidoreductase activity, acting on paired donors, with incorporation or reduction of molecular oxygen"/>
    <property type="evidence" value="ECO:0007669"/>
    <property type="project" value="InterPro"/>
</dbReference>
<dbReference type="Gene3D" id="1.10.630.10">
    <property type="entry name" value="Cytochrome P450"/>
    <property type="match status" value="1"/>
</dbReference>
<reference evidence="2" key="4">
    <citation type="journal article" date="2015" name="G3 (Bethesda)">
        <title>Genome sequences of three phytopathogenic species of the Magnaporthaceae family of fungi.</title>
        <authorList>
            <person name="Okagaki L.H."/>
            <person name="Nunes C.C."/>
            <person name="Sailsbery J."/>
            <person name="Clay B."/>
            <person name="Brown D."/>
            <person name="John T."/>
            <person name="Oh Y."/>
            <person name="Young N."/>
            <person name="Fitzgerald M."/>
            <person name="Haas B.J."/>
            <person name="Zeng Q."/>
            <person name="Young S."/>
            <person name="Adiconis X."/>
            <person name="Fan L."/>
            <person name="Levin J.Z."/>
            <person name="Mitchell T.K."/>
            <person name="Okubara P.A."/>
            <person name="Farman M.L."/>
            <person name="Kohn L.M."/>
            <person name="Birren B."/>
            <person name="Ma L.-J."/>
            <person name="Dean R.A."/>
        </authorList>
    </citation>
    <scope>NUCLEOTIDE SEQUENCE</scope>
    <source>
        <strain evidence="2">R3-111a-1</strain>
    </source>
</reference>
<dbReference type="GeneID" id="20341795"/>
<evidence type="ECO:0008006" key="4">
    <source>
        <dbReference type="Google" id="ProtNLM"/>
    </source>
</evidence>
<dbReference type="eggNOG" id="KOG0157">
    <property type="taxonomic scope" value="Eukaryota"/>
</dbReference>
<protein>
    <recommendedName>
        <fullName evidence="4">Cytochrome P450</fullName>
    </recommendedName>
</protein>
<dbReference type="HOGENOM" id="CLU_1008457_0_0_1"/>
<evidence type="ECO:0000313" key="1">
    <source>
        <dbReference type="EMBL" id="EJT81354.1"/>
    </source>
</evidence>
<dbReference type="Proteomes" id="UP000006039">
    <property type="component" value="Unassembled WGS sequence"/>
</dbReference>
<evidence type="ECO:0000313" key="3">
    <source>
        <dbReference type="Proteomes" id="UP000006039"/>
    </source>
</evidence>
<reference evidence="1" key="3">
    <citation type="submission" date="2010-09" db="EMBL/GenBank/DDBJ databases">
        <title>Annotation of Gaeumannomyces graminis var. tritici R3-111a-1.</title>
        <authorList>
            <consortium name="The Broad Institute Genome Sequencing Platform"/>
            <person name="Ma L.-J."/>
            <person name="Dead R."/>
            <person name="Young S.K."/>
            <person name="Zeng Q."/>
            <person name="Gargeya S."/>
            <person name="Fitzgerald M."/>
            <person name="Haas B."/>
            <person name="Abouelleil A."/>
            <person name="Alvarado L."/>
            <person name="Arachchi H.M."/>
            <person name="Berlin A."/>
            <person name="Brown A."/>
            <person name="Chapman S.B."/>
            <person name="Chen Z."/>
            <person name="Dunbar C."/>
            <person name="Freedman E."/>
            <person name="Gearin G."/>
            <person name="Gellesch M."/>
            <person name="Goldberg J."/>
            <person name="Griggs A."/>
            <person name="Gujja S."/>
            <person name="Heiman D."/>
            <person name="Howarth C."/>
            <person name="Larson L."/>
            <person name="Lui A."/>
            <person name="MacDonald P.J.P."/>
            <person name="Mehta T."/>
            <person name="Montmayeur A."/>
            <person name="Murphy C."/>
            <person name="Neiman D."/>
            <person name="Pearson M."/>
            <person name="Priest M."/>
            <person name="Roberts A."/>
            <person name="Saif S."/>
            <person name="Shea T."/>
            <person name="Shenoy N."/>
            <person name="Sisk P."/>
            <person name="Stolte C."/>
            <person name="Sykes S."/>
            <person name="Yandava C."/>
            <person name="Wortman J."/>
            <person name="Nusbaum C."/>
            <person name="Birren B."/>
        </authorList>
    </citation>
    <scope>NUCLEOTIDE SEQUENCE</scope>
    <source>
        <strain evidence="1">R3-111a-1</strain>
    </source>
</reference>
<reference evidence="3" key="1">
    <citation type="submission" date="2010-07" db="EMBL/GenBank/DDBJ databases">
        <title>The genome sequence of Gaeumannomyces graminis var. tritici strain R3-111a-1.</title>
        <authorList>
            <consortium name="The Broad Institute Genome Sequencing Platform"/>
            <person name="Ma L.-J."/>
            <person name="Dead R."/>
            <person name="Young S."/>
            <person name="Zeng Q."/>
            <person name="Koehrsen M."/>
            <person name="Alvarado L."/>
            <person name="Berlin A."/>
            <person name="Chapman S.B."/>
            <person name="Chen Z."/>
            <person name="Freedman E."/>
            <person name="Gellesch M."/>
            <person name="Goldberg J."/>
            <person name="Griggs A."/>
            <person name="Gujja S."/>
            <person name="Heilman E.R."/>
            <person name="Heiman D."/>
            <person name="Hepburn T."/>
            <person name="Howarth C."/>
            <person name="Jen D."/>
            <person name="Larson L."/>
            <person name="Mehta T."/>
            <person name="Neiman D."/>
            <person name="Pearson M."/>
            <person name="Roberts A."/>
            <person name="Saif S."/>
            <person name="Shea T."/>
            <person name="Shenoy N."/>
            <person name="Sisk P."/>
            <person name="Stolte C."/>
            <person name="Sykes S."/>
            <person name="Walk T."/>
            <person name="White J."/>
            <person name="Yandava C."/>
            <person name="Haas B."/>
            <person name="Nusbaum C."/>
            <person name="Birren B."/>
        </authorList>
    </citation>
    <scope>NUCLEOTIDE SEQUENCE [LARGE SCALE GENOMIC DNA]</scope>
    <source>
        <strain evidence="3">R3-111a-1</strain>
    </source>
</reference>
<dbReference type="OrthoDB" id="10029320at2759"/>
<dbReference type="RefSeq" id="XP_009217363.1">
    <property type="nucleotide sequence ID" value="XM_009219099.1"/>
</dbReference>